<evidence type="ECO:0000313" key="5">
    <source>
        <dbReference type="EMBL" id="TXI35047.1"/>
    </source>
</evidence>
<evidence type="ECO:0000256" key="1">
    <source>
        <dbReference type="ARBA" id="ARBA00022598"/>
    </source>
</evidence>
<feature type="domain" description="GS catalytic" evidence="4">
    <location>
        <begin position="1"/>
        <end position="150"/>
    </location>
</feature>
<dbReference type="AlphaFoldDB" id="A0A5C7WBD0"/>
<dbReference type="Pfam" id="PF00120">
    <property type="entry name" value="Gln-synt_C"/>
    <property type="match status" value="1"/>
</dbReference>
<dbReference type="Gene3D" id="3.30.590.10">
    <property type="entry name" value="Glutamine synthetase/guanido kinase, catalytic domain"/>
    <property type="match status" value="1"/>
</dbReference>
<dbReference type="PANTHER" id="PTHR43785">
    <property type="entry name" value="GAMMA-GLUTAMYLPUTRESCINE SYNTHETASE"/>
    <property type="match status" value="1"/>
</dbReference>
<dbReference type="EMBL" id="SSFO01000047">
    <property type="protein sequence ID" value="TXI35047.1"/>
    <property type="molecule type" value="Genomic_DNA"/>
</dbReference>
<accession>A0A5C7WBD0</accession>
<dbReference type="PROSITE" id="PS51987">
    <property type="entry name" value="GS_CATALYTIC"/>
    <property type="match status" value="1"/>
</dbReference>
<dbReference type="InterPro" id="IPR008146">
    <property type="entry name" value="Gln_synth_cat_dom"/>
</dbReference>
<name>A0A5C7WBD0_AQUAC</name>
<evidence type="ECO:0000313" key="6">
    <source>
        <dbReference type="Proteomes" id="UP000321110"/>
    </source>
</evidence>
<dbReference type="PANTHER" id="PTHR43785:SF12">
    <property type="entry name" value="TYPE-1 GLUTAMINE SYNTHETASE 2"/>
    <property type="match status" value="1"/>
</dbReference>
<comment type="caution">
    <text evidence="5">The sequence shown here is derived from an EMBL/GenBank/DDBJ whole genome shotgun (WGS) entry which is preliminary data.</text>
</comment>
<dbReference type="Proteomes" id="UP000321110">
    <property type="component" value="Unassembled WGS sequence"/>
</dbReference>
<keyword evidence="1" id="KW-0436">Ligase</keyword>
<protein>
    <submittedName>
        <fullName evidence="5">Glutamine synthetase</fullName>
    </submittedName>
</protein>
<dbReference type="GO" id="GO:0004356">
    <property type="term" value="F:glutamine synthetase activity"/>
    <property type="evidence" value="ECO:0007669"/>
    <property type="project" value="InterPro"/>
</dbReference>
<dbReference type="GO" id="GO:0006542">
    <property type="term" value="P:glutamine biosynthetic process"/>
    <property type="evidence" value="ECO:0007669"/>
    <property type="project" value="TreeGrafter"/>
</dbReference>
<evidence type="ECO:0000259" key="4">
    <source>
        <dbReference type="PROSITE" id="PS51987"/>
    </source>
</evidence>
<sequence>AIFCPNANSYRRFQANSYAPLAKSWGVNNRTVSFRVPGGPAKSRHVEHRICGADANPYLAAAAILAGIHHGIKNQIDPGEAIVGNGYEQARETLPTDWLTALRTLEQSAWAKEALGEDFLKIFLAIKWEEFRQFVGEVGEQDWRWYLTHA</sequence>
<dbReference type="GO" id="GO:0006598">
    <property type="term" value="P:polyamine catabolic process"/>
    <property type="evidence" value="ECO:0007669"/>
    <property type="project" value="TreeGrafter"/>
</dbReference>
<feature type="non-terminal residue" evidence="5">
    <location>
        <position position="1"/>
    </location>
</feature>
<proteinExistence type="inferred from homology"/>
<organism evidence="5 6">
    <name type="scientific">Aquipseudomonas alcaligenes</name>
    <name type="common">Pseudomonas alcaligenes</name>
    <dbReference type="NCBI Taxonomy" id="43263"/>
    <lineage>
        <taxon>Bacteria</taxon>
        <taxon>Pseudomonadati</taxon>
        <taxon>Pseudomonadota</taxon>
        <taxon>Gammaproteobacteria</taxon>
        <taxon>Pseudomonadales</taxon>
        <taxon>Pseudomonadaceae</taxon>
        <taxon>Aquipseudomonas</taxon>
    </lineage>
</organism>
<reference evidence="5 6" key="1">
    <citation type="submission" date="2018-09" db="EMBL/GenBank/DDBJ databases">
        <title>Metagenome Assembled Genomes from an Advanced Water Purification Facility.</title>
        <authorList>
            <person name="Stamps B.W."/>
            <person name="Spear J.R."/>
        </authorList>
    </citation>
    <scope>NUCLEOTIDE SEQUENCE [LARGE SCALE GENOMIC DNA]</scope>
    <source>
        <strain evidence="5">Bin_52_1</strain>
    </source>
</reference>
<dbReference type="InterPro" id="IPR014746">
    <property type="entry name" value="Gln_synth/guanido_kin_cat_dom"/>
</dbReference>
<evidence type="ECO:0000256" key="3">
    <source>
        <dbReference type="RuleBase" id="RU000384"/>
    </source>
</evidence>
<comment type="similarity">
    <text evidence="2 3">Belongs to the glutamine synthetase family.</text>
</comment>
<evidence type="ECO:0000256" key="2">
    <source>
        <dbReference type="PROSITE-ProRule" id="PRU01331"/>
    </source>
</evidence>
<dbReference type="SUPFAM" id="SSF55931">
    <property type="entry name" value="Glutamine synthetase/guanido kinase"/>
    <property type="match status" value="1"/>
</dbReference>
<gene>
    <name evidence="5" type="ORF">E6Q69_02510</name>
</gene>